<dbReference type="AlphaFoldDB" id="A0A9X2IUS3"/>
<evidence type="ECO:0000313" key="3">
    <source>
        <dbReference type="EMBL" id="MCM6762914.1"/>
    </source>
</evidence>
<keyword evidence="1" id="KW-0175">Coiled coil</keyword>
<keyword evidence="3" id="KW-0966">Cell projection</keyword>
<evidence type="ECO:0000256" key="1">
    <source>
        <dbReference type="SAM" id="Coils"/>
    </source>
</evidence>
<feature type="coiled-coil region" evidence="1">
    <location>
        <begin position="265"/>
        <end position="292"/>
    </location>
</feature>
<dbReference type="PROSITE" id="PS51257">
    <property type="entry name" value="PROKAR_LIPOPROTEIN"/>
    <property type="match status" value="1"/>
</dbReference>
<keyword evidence="3" id="KW-0969">Cilium</keyword>
<dbReference type="RefSeq" id="WP_251945665.1">
    <property type="nucleotide sequence ID" value="NZ_JAMRYM010000042.1"/>
</dbReference>
<keyword evidence="3" id="KW-0282">Flagellum</keyword>
<keyword evidence="4" id="KW-1185">Reference proteome</keyword>
<comment type="caution">
    <text evidence="3">The sequence shown here is derived from an EMBL/GenBank/DDBJ whole genome shotgun (WGS) entry which is preliminary data.</text>
</comment>
<keyword evidence="2" id="KW-0732">Signal</keyword>
<name>A0A9X2IUS3_9MICO</name>
<feature type="signal peptide" evidence="2">
    <location>
        <begin position="1"/>
        <end position="21"/>
    </location>
</feature>
<dbReference type="EMBL" id="JAMRYM010000042">
    <property type="protein sequence ID" value="MCM6762914.1"/>
    <property type="molecule type" value="Genomic_DNA"/>
</dbReference>
<organism evidence="3 4">
    <name type="scientific">Rathayibacter rubneri</name>
    <dbReference type="NCBI Taxonomy" id="2950106"/>
    <lineage>
        <taxon>Bacteria</taxon>
        <taxon>Bacillati</taxon>
        <taxon>Actinomycetota</taxon>
        <taxon>Actinomycetes</taxon>
        <taxon>Micrococcales</taxon>
        <taxon>Microbacteriaceae</taxon>
        <taxon>Rathayibacter</taxon>
    </lineage>
</organism>
<feature type="chain" id="PRO_5040932860" evidence="2">
    <location>
        <begin position="22"/>
        <end position="299"/>
    </location>
</feature>
<proteinExistence type="predicted"/>
<reference evidence="3" key="1">
    <citation type="submission" date="2022-06" db="EMBL/GenBank/DDBJ databases">
        <title>Whole genome shotgun sequencing (WGS) of Rathayibacter sp. ZW T2_19, isolated from stored onions (Allium cepa).</title>
        <authorList>
            <person name="Stoll D.A."/>
            <person name="Huch M."/>
        </authorList>
    </citation>
    <scope>NUCLEOTIDE SEQUENCE</scope>
    <source>
        <strain evidence="3">ZW T2_19</strain>
    </source>
</reference>
<protein>
    <submittedName>
        <fullName evidence="3">Flagellar protein FlgN</fullName>
    </submittedName>
</protein>
<dbReference type="Proteomes" id="UP001155240">
    <property type="component" value="Unassembled WGS sequence"/>
</dbReference>
<sequence>MPQLRPLVLIALLVPVLGVSACTAPTPGPRINGMPANVDISAYADVHAVLNREDETMVFPIDAFFIDPRTRGRILQANALLWDECMRAGGRSYPPAEFDLTGSALVPDTNYGIWSADRAARFGYGMDPSDGAEMEAANAAYMATDADPGWEPAFEKCTDTTALLPEPGRWTAGPEAMAVAGPAKQVASDAYVLATADPDWDRARSEWSDCLVANGLRLRSGEESPWGPEVPEDPEEAIRTAVLDVQCKEETGLVETLSSLEAQYQAALIDQNRAAMDEVAEKEQEIIAQAEKILAEHGR</sequence>
<accession>A0A9X2IUS3</accession>
<evidence type="ECO:0000313" key="4">
    <source>
        <dbReference type="Proteomes" id="UP001155240"/>
    </source>
</evidence>
<gene>
    <name evidence="3" type="ORF">NB037_10850</name>
</gene>
<evidence type="ECO:0000256" key="2">
    <source>
        <dbReference type="SAM" id="SignalP"/>
    </source>
</evidence>